<proteinExistence type="predicted"/>
<keyword evidence="3" id="KW-1185">Reference proteome</keyword>
<dbReference type="AlphaFoldDB" id="A0A229T0D4"/>
<protein>
    <submittedName>
        <fullName evidence="2">Uncharacterized protein</fullName>
    </submittedName>
</protein>
<organism evidence="2 3">
    <name type="scientific">Amycolatopsis vastitatis</name>
    <dbReference type="NCBI Taxonomy" id="1905142"/>
    <lineage>
        <taxon>Bacteria</taxon>
        <taxon>Bacillati</taxon>
        <taxon>Actinomycetota</taxon>
        <taxon>Actinomycetes</taxon>
        <taxon>Pseudonocardiales</taxon>
        <taxon>Pseudonocardiaceae</taxon>
        <taxon>Amycolatopsis</taxon>
    </lineage>
</organism>
<evidence type="ECO:0000313" key="2">
    <source>
        <dbReference type="EMBL" id="OXM64493.1"/>
    </source>
</evidence>
<keyword evidence="1" id="KW-0175">Coiled coil</keyword>
<dbReference type="Proteomes" id="UP000215199">
    <property type="component" value="Unassembled WGS sequence"/>
</dbReference>
<feature type="coiled-coil region" evidence="1">
    <location>
        <begin position="17"/>
        <end position="55"/>
    </location>
</feature>
<reference evidence="3" key="1">
    <citation type="submission" date="2017-07" db="EMBL/GenBank/DDBJ databases">
        <title>Comparative genome mining reveals phylogenetic distribution patterns of secondary metabolites in Amycolatopsis.</title>
        <authorList>
            <person name="Adamek M."/>
            <person name="Alanjary M."/>
            <person name="Sales-Ortells H."/>
            <person name="Goodfellow M."/>
            <person name="Bull A.T."/>
            <person name="Kalinowski J."/>
            <person name="Ziemert N."/>
        </authorList>
    </citation>
    <scope>NUCLEOTIDE SEQUENCE [LARGE SCALE GENOMIC DNA]</scope>
    <source>
        <strain evidence="3">H5</strain>
    </source>
</reference>
<evidence type="ECO:0000256" key="1">
    <source>
        <dbReference type="SAM" id="Coils"/>
    </source>
</evidence>
<sequence length="192" mass="21254">MALLVLLIGIPIVFMILRAENQRATEVEAKAKATRQEEQTRLDVLRKVQQDLDNEQQDERDEVLFIVNQWRITPTWMIEGRTEDAKRYSLAGLTAVYKEGIMVIAGPGVGVAEKVDRTKSDKLLTKVAAGITELARAAKEAGPPILSRHCTAACDCPAGHRGFHSLASTDDPTLVLRTCVQDGCSQTWRERA</sequence>
<name>A0A229T0D4_9PSEU</name>
<evidence type="ECO:0000313" key="3">
    <source>
        <dbReference type="Proteomes" id="UP000215199"/>
    </source>
</evidence>
<accession>A0A229T0D4</accession>
<dbReference type="EMBL" id="NMUL01000028">
    <property type="protein sequence ID" value="OXM64493.1"/>
    <property type="molecule type" value="Genomic_DNA"/>
</dbReference>
<comment type="caution">
    <text evidence="2">The sequence shown here is derived from an EMBL/GenBank/DDBJ whole genome shotgun (WGS) entry which is preliminary data.</text>
</comment>
<gene>
    <name evidence="2" type="ORF">CF165_26380</name>
</gene>